<proteinExistence type="predicted"/>
<gene>
    <name evidence="1" type="ORF">AFUS01_LOCUS31493</name>
</gene>
<comment type="caution">
    <text evidence="1">The sequence shown here is derived from an EMBL/GenBank/DDBJ whole genome shotgun (WGS) entry which is preliminary data.</text>
</comment>
<dbReference type="EMBL" id="CAJVCH010501252">
    <property type="protein sequence ID" value="CAG7821138.1"/>
    <property type="molecule type" value="Genomic_DNA"/>
</dbReference>
<dbReference type="Proteomes" id="UP000708208">
    <property type="component" value="Unassembled WGS sequence"/>
</dbReference>
<name>A0A8J2KQC1_9HEXA</name>
<evidence type="ECO:0000313" key="2">
    <source>
        <dbReference type="Proteomes" id="UP000708208"/>
    </source>
</evidence>
<dbReference type="AlphaFoldDB" id="A0A8J2KQC1"/>
<evidence type="ECO:0000313" key="1">
    <source>
        <dbReference type="EMBL" id="CAG7821138.1"/>
    </source>
</evidence>
<organism evidence="1 2">
    <name type="scientific">Allacma fusca</name>
    <dbReference type="NCBI Taxonomy" id="39272"/>
    <lineage>
        <taxon>Eukaryota</taxon>
        <taxon>Metazoa</taxon>
        <taxon>Ecdysozoa</taxon>
        <taxon>Arthropoda</taxon>
        <taxon>Hexapoda</taxon>
        <taxon>Collembola</taxon>
        <taxon>Symphypleona</taxon>
        <taxon>Sminthuridae</taxon>
        <taxon>Allacma</taxon>
    </lineage>
</organism>
<reference evidence="1" key="1">
    <citation type="submission" date="2021-06" db="EMBL/GenBank/DDBJ databases">
        <authorList>
            <person name="Hodson N. C."/>
            <person name="Mongue J. A."/>
            <person name="Jaron S. K."/>
        </authorList>
    </citation>
    <scope>NUCLEOTIDE SEQUENCE</scope>
</reference>
<accession>A0A8J2KQC1</accession>
<keyword evidence="2" id="KW-1185">Reference proteome</keyword>
<sequence>MSRNWFLVEREEGFRTVTEVIYVIKRSTLTIQSALELQCLRACDCNRMYLFPKKQNYWTSKDCIKYSFRYKQENFCSGNWIRTV</sequence>
<protein>
    <submittedName>
        <fullName evidence="1">Uncharacterized protein</fullName>
    </submittedName>
</protein>